<dbReference type="Proteomes" id="UP000026961">
    <property type="component" value="Chromosome 9"/>
</dbReference>
<evidence type="ECO:0000256" key="1">
    <source>
        <dbReference type="SAM" id="MobiDB-lite"/>
    </source>
</evidence>
<name>A0A0E0B1X4_9ORYZ</name>
<reference evidence="2" key="1">
    <citation type="submission" date="2015-04" db="UniProtKB">
        <authorList>
            <consortium name="EnsemblPlants"/>
        </authorList>
    </citation>
    <scope>IDENTIFICATION</scope>
</reference>
<protein>
    <submittedName>
        <fullName evidence="2">Uncharacterized protein</fullName>
    </submittedName>
</protein>
<proteinExistence type="predicted"/>
<keyword evidence="3" id="KW-1185">Reference proteome</keyword>
<dbReference type="HOGENOM" id="CLU_2964673_0_0_1"/>
<accession>A0A0E0B1X4</accession>
<evidence type="ECO:0000313" key="2">
    <source>
        <dbReference type="EnsemblPlants" id="OGLUM09G07590.2"/>
    </source>
</evidence>
<evidence type="ECO:0000313" key="3">
    <source>
        <dbReference type="Proteomes" id="UP000026961"/>
    </source>
</evidence>
<dbReference type="EnsemblPlants" id="OGLUM09G07590.2">
    <property type="protein sequence ID" value="OGLUM09G07590.2"/>
    <property type="gene ID" value="OGLUM09G07590"/>
</dbReference>
<sequence length="66" mass="7324">MGASTNARDRAIAGRSTIRTPEKRSSAKHVYNSSSCELEPLKGGKWEPILKKLEQGTCFDLQRGNF</sequence>
<reference evidence="2" key="2">
    <citation type="submission" date="2018-05" db="EMBL/GenBank/DDBJ databases">
        <title>OgluRS3 (Oryza glumaepatula Reference Sequence Version 3).</title>
        <authorList>
            <person name="Zhang J."/>
            <person name="Kudrna D."/>
            <person name="Lee S."/>
            <person name="Talag J."/>
            <person name="Welchert J."/>
            <person name="Wing R.A."/>
        </authorList>
    </citation>
    <scope>NUCLEOTIDE SEQUENCE [LARGE SCALE GENOMIC DNA]</scope>
</reference>
<dbReference type="AlphaFoldDB" id="A0A0E0B1X4"/>
<dbReference type="Gramene" id="OGLUM09G07590.2">
    <property type="protein sequence ID" value="OGLUM09G07590.2"/>
    <property type="gene ID" value="OGLUM09G07590"/>
</dbReference>
<feature type="region of interest" description="Disordered" evidence="1">
    <location>
        <begin position="1"/>
        <end position="26"/>
    </location>
</feature>
<organism evidence="2">
    <name type="scientific">Oryza glumipatula</name>
    <dbReference type="NCBI Taxonomy" id="40148"/>
    <lineage>
        <taxon>Eukaryota</taxon>
        <taxon>Viridiplantae</taxon>
        <taxon>Streptophyta</taxon>
        <taxon>Embryophyta</taxon>
        <taxon>Tracheophyta</taxon>
        <taxon>Spermatophyta</taxon>
        <taxon>Magnoliopsida</taxon>
        <taxon>Liliopsida</taxon>
        <taxon>Poales</taxon>
        <taxon>Poaceae</taxon>
        <taxon>BOP clade</taxon>
        <taxon>Oryzoideae</taxon>
        <taxon>Oryzeae</taxon>
        <taxon>Oryzinae</taxon>
        <taxon>Oryza</taxon>
    </lineage>
</organism>